<evidence type="ECO:0000313" key="2">
    <source>
        <dbReference type="EMBL" id="MBD1380654.1"/>
    </source>
</evidence>
<feature type="domain" description="YkoP-like" evidence="1">
    <location>
        <begin position="3"/>
        <end position="181"/>
    </location>
</feature>
<evidence type="ECO:0000259" key="1">
    <source>
        <dbReference type="Pfam" id="PF22790"/>
    </source>
</evidence>
<organism evidence="2 3">
    <name type="scientific">Metabacillus arenae</name>
    <dbReference type="NCBI Taxonomy" id="2771434"/>
    <lineage>
        <taxon>Bacteria</taxon>
        <taxon>Bacillati</taxon>
        <taxon>Bacillota</taxon>
        <taxon>Bacilli</taxon>
        <taxon>Bacillales</taxon>
        <taxon>Bacillaceae</taxon>
        <taxon>Metabacillus</taxon>
    </lineage>
</organism>
<dbReference type="InterPro" id="IPR054467">
    <property type="entry name" value="YkoP-like_dom"/>
</dbReference>
<dbReference type="AlphaFoldDB" id="A0A926NBW1"/>
<gene>
    <name evidence="2" type="ORF">IC621_10475</name>
</gene>
<proteinExistence type="predicted"/>
<dbReference type="Proteomes" id="UP000626844">
    <property type="component" value="Unassembled WGS sequence"/>
</dbReference>
<dbReference type="EMBL" id="JACXAI010000011">
    <property type="protein sequence ID" value="MBD1380654.1"/>
    <property type="molecule type" value="Genomic_DNA"/>
</dbReference>
<keyword evidence="3" id="KW-1185">Reference proteome</keyword>
<comment type="caution">
    <text evidence="2">The sequence shown here is derived from an EMBL/GenBank/DDBJ whole genome shotgun (WGS) entry which is preliminary data.</text>
</comment>
<dbReference type="Pfam" id="PF22790">
    <property type="entry name" value="YkoP"/>
    <property type="match status" value="1"/>
</dbReference>
<protein>
    <recommendedName>
        <fullName evidence="1">YkoP-like domain-containing protein</fullName>
    </recommendedName>
</protein>
<sequence>MKLYIISAWSILDPVYYTFTRLQYLKQTEKKKTIFRVRLTRYKGREVVLSDGTIIKKNDTLVKIHLHNVQLLKELYNINNDIKRAVVVYKKIKESLPYLASYVEQHKKKEQIKGIIGITMLNRGSERLGFESFSITSRLYIWFKQLALFPIFLISSSNPARQKNKSPNYLFMSTKSLLGKYGKV</sequence>
<evidence type="ECO:0000313" key="3">
    <source>
        <dbReference type="Proteomes" id="UP000626844"/>
    </source>
</evidence>
<name>A0A926NBW1_9BACI</name>
<reference evidence="2" key="1">
    <citation type="submission" date="2020-09" db="EMBL/GenBank/DDBJ databases">
        <title>A novel bacterium of genus Bacillus, isolated from South China Sea.</title>
        <authorList>
            <person name="Huang H."/>
            <person name="Mo K."/>
            <person name="Hu Y."/>
        </authorList>
    </citation>
    <scope>NUCLEOTIDE SEQUENCE</scope>
    <source>
        <strain evidence="2">IB182487</strain>
    </source>
</reference>
<accession>A0A926NBW1</accession>